<dbReference type="Proteomes" id="UP001145799">
    <property type="component" value="Unassembled WGS sequence"/>
</dbReference>
<dbReference type="AlphaFoldDB" id="A0A9X3SVM9"/>
<dbReference type="EMBL" id="JAVDYD010000001">
    <property type="protein sequence ID" value="MDR7340204.1"/>
    <property type="molecule type" value="Genomic_DNA"/>
</dbReference>
<evidence type="ECO:0008006" key="6">
    <source>
        <dbReference type="Google" id="ProtNLM"/>
    </source>
</evidence>
<dbReference type="RefSeq" id="WP_270123286.1">
    <property type="nucleotide sequence ID" value="NZ_BAAAOM010000003.1"/>
</dbReference>
<dbReference type="InterPro" id="IPR036423">
    <property type="entry name" value="SOD-like_Cu/Zn_dom_sf"/>
</dbReference>
<dbReference type="GO" id="GO:0046872">
    <property type="term" value="F:metal ion binding"/>
    <property type="evidence" value="ECO:0007669"/>
    <property type="project" value="InterPro"/>
</dbReference>
<accession>A0A9X3SVM9</accession>
<evidence type="ECO:0000313" key="2">
    <source>
        <dbReference type="EMBL" id="MDA1386805.1"/>
    </source>
</evidence>
<protein>
    <recommendedName>
        <fullName evidence="6">Superoxide dismutase family protein</fullName>
    </recommendedName>
</protein>
<dbReference type="GO" id="GO:0006801">
    <property type="term" value="P:superoxide metabolic process"/>
    <property type="evidence" value="ECO:0007669"/>
    <property type="project" value="InterPro"/>
</dbReference>
<dbReference type="Proteomes" id="UP001183604">
    <property type="component" value="Unassembled WGS sequence"/>
</dbReference>
<gene>
    <name evidence="3" type="ORF">J2S69_003923</name>
    <name evidence="2" type="ORF">O2L01_17530</name>
</gene>
<sequence>MPSTRALPVAAVVLAGALAGCGGEDPKSDELGGAWTATLAVTADWSQVAPHATGTADISSTGSTSVRLAVAGLAPGTEYTAHVHDGECDEDPPGGGHWLSDPDGEDAAGNIIELSFTTSDTGVGSATVSSGLVLDDRAESVVVHAPDALMQSEGLDANRVLCGDLEED</sequence>
<dbReference type="PROSITE" id="PS51257">
    <property type="entry name" value="PROKAR_LIPOPROTEIN"/>
    <property type="match status" value="1"/>
</dbReference>
<dbReference type="Gene3D" id="2.60.40.200">
    <property type="entry name" value="Superoxide dismutase, copper/zinc binding domain"/>
    <property type="match status" value="1"/>
</dbReference>
<organism evidence="2 4">
    <name type="scientific">Glycomyces lechevalierae</name>
    <dbReference type="NCBI Taxonomy" id="256034"/>
    <lineage>
        <taxon>Bacteria</taxon>
        <taxon>Bacillati</taxon>
        <taxon>Actinomycetota</taxon>
        <taxon>Actinomycetes</taxon>
        <taxon>Glycomycetales</taxon>
        <taxon>Glycomycetaceae</taxon>
        <taxon>Glycomyces</taxon>
    </lineage>
</organism>
<proteinExistence type="inferred from homology"/>
<evidence type="ECO:0000313" key="3">
    <source>
        <dbReference type="EMBL" id="MDR7340204.1"/>
    </source>
</evidence>
<reference evidence="2" key="1">
    <citation type="submission" date="2022-12" db="EMBL/GenBank/DDBJ databases">
        <title>Gycomyces niveus sp.nov., a novel actinomycete isolated from soil in Shouguang.</title>
        <authorList>
            <person name="Yang X."/>
        </authorList>
    </citation>
    <scope>NUCLEOTIDE SEQUENCE</scope>
    <source>
        <strain evidence="2">DSM 44724</strain>
    </source>
</reference>
<comment type="similarity">
    <text evidence="1">Belongs to the Cu-Zn superoxide dismutase family.</text>
</comment>
<evidence type="ECO:0000313" key="4">
    <source>
        <dbReference type="Proteomes" id="UP001145799"/>
    </source>
</evidence>
<reference evidence="3 5" key="2">
    <citation type="submission" date="2023-07" db="EMBL/GenBank/DDBJ databases">
        <title>Sequencing the genomes of 1000 actinobacteria strains.</title>
        <authorList>
            <person name="Klenk H.-P."/>
        </authorList>
    </citation>
    <scope>NUCLEOTIDE SEQUENCE [LARGE SCALE GENOMIC DNA]</scope>
    <source>
        <strain evidence="3 5">DSM 44724</strain>
    </source>
</reference>
<keyword evidence="5" id="KW-1185">Reference proteome</keyword>
<dbReference type="EMBL" id="JAPZVQ010000011">
    <property type="protein sequence ID" value="MDA1386805.1"/>
    <property type="molecule type" value="Genomic_DNA"/>
</dbReference>
<comment type="caution">
    <text evidence="2">The sequence shown here is derived from an EMBL/GenBank/DDBJ whole genome shotgun (WGS) entry which is preliminary data.</text>
</comment>
<evidence type="ECO:0000313" key="5">
    <source>
        <dbReference type="Proteomes" id="UP001183604"/>
    </source>
</evidence>
<evidence type="ECO:0000256" key="1">
    <source>
        <dbReference type="ARBA" id="ARBA00010457"/>
    </source>
</evidence>
<name>A0A9X3SVM9_9ACTN</name>